<feature type="transmembrane region" description="Helical" evidence="1">
    <location>
        <begin position="54"/>
        <end position="77"/>
    </location>
</feature>
<keyword evidence="1" id="KW-0812">Transmembrane</keyword>
<dbReference type="Proteomes" id="UP000367750">
    <property type="component" value="Unassembled WGS sequence"/>
</dbReference>
<name>A0A5J5FWH1_9BACL</name>
<evidence type="ECO:0000313" key="3">
    <source>
        <dbReference type="Proteomes" id="UP000367750"/>
    </source>
</evidence>
<dbReference type="RefSeq" id="WP_150459515.1">
    <property type="nucleotide sequence ID" value="NZ_VYKK01000028.1"/>
</dbReference>
<dbReference type="NCBIfam" id="TIGR02327">
    <property type="entry name" value="int_mem_ywzB"/>
    <property type="match status" value="1"/>
</dbReference>
<gene>
    <name evidence="2" type="ORF">F4V43_17340</name>
</gene>
<keyword evidence="3" id="KW-1185">Reference proteome</keyword>
<dbReference type="AlphaFoldDB" id="A0A5J5FWH1"/>
<organism evidence="2 3">
    <name type="scientific">Paenibacillus spiritus</name>
    <dbReference type="NCBI Taxonomy" id="2496557"/>
    <lineage>
        <taxon>Bacteria</taxon>
        <taxon>Bacillati</taxon>
        <taxon>Bacillota</taxon>
        <taxon>Bacilli</taxon>
        <taxon>Bacillales</taxon>
        <taxon>Paenibacillaceae</taxon>
        <taxon>Paenibacillus</taxon>
    </lineage>
</organism>
<feature type="transmembrane region" description="Helical" evidence="1">
    <location>
        <begin position="12"/>
        <end position="33"/>
    </location>
</feature>
<evidence type="ECO:0000256" key="1">
    <source>
        <dbReference type="SAM" id="Phobius"/>
    </source>
</evidence>
<evidence type="ECO:0000313" key="2">
    <source>
        <dbReference type="EMBL" id="KAA8998016.1"/>
    </source>
</evidence>
<sequence>MEENLATELSNTTGAAGILSMAVSLLCVAIAWWSLQNLKLDTIIRYPKSSQGRLLHLLLAIVLGHFVANFLLDYLGWSLQMRRLF</sequence>
<dbReference type="InterPro" id="IPR009526">
    <property type="entry name" value="DUF1146"/>
</dbReference>
<dbReference type="OrthoDB" id="1651016at2"/>
<dbReference type="Pfam" id="PF06612">
    <property type="entry name" value="DUF1146"/>
    <property type="match status" value="1"/>
</dbReference>
<comment type="caution">
    <text evidence="2">The sequence shown here is derived from an EMBL/GenBank/DDBJ whole genome shotgun (WGS) entry which is preliminary data.</text>
</comment>
<reference evidence="2 3" key="1">
    <citation type="submission" date="2019-09" db="EMBL/GenBank/DDBJ databases">
        <title>Bacillus ochoae sp. nov., Paenibacillus whitsoniae sp. nov., Paenibacillus spiritus sp. nov. Isolated from the Mars Exploration Rover during spacecraft assembly.</title>
        <authorList>
            <person name="Seuylemezian A."/>
            <person name="Vaishampayan P."/>
        </authorList>
    </citation>
    <scope>NUCLEOTIDE SEQUENCE [LARGE SCALE GENOMIC DNA]</scope>
    <source>
        <strain evidence="2 3">MER_111</strain>
    </source>
</reference>
<accession>A0A5J5FWH1</accession>
<keyword evidence="1" id="KW-0472">Membrane</keyword>
<keyword evidence="1" id="KW-1133">Transmembrane helix</keyword>
<dbReference type="EMBL" id="VYKK01000028">
    <property type="protein sequence ID" value="KAA8998016.1"/>
    <property type="molecule type" value="Genomic_DNA"/>
</dbReference>
<proteinExistence type="predicted"/>
<protein>
    <submittedName>
        <fullName evidence="2">DUF1146 domain-containing protein</fullName>
    </submittedName>
</protein>